<dbReference type="PROSITE" id="PS50110">
    <property type="entry name" value="RESPONSE_REGULATORY"/>
    <property type="match status" value="1"/>
</dbReference>
<dbReference type="Proteomes" id="UP000315648">
    <property type="component" value="Unassembled WGS sequence"/>
</dbReference>
<dbReference type="GO" id="GO:0000160">
    <property type="term" value="P:phosphorelay signal transduction system"/>
    <property type="evidence" value="ECO:0007669"/>
    <property type="project" value="InterPro"/>
</dbReference>
<dbReference type="PANTHER" id="PTHR43228:SF1">
    <property type="entry name" value="TWO-COMPONENT RESPONSE REGULATOR ARR22"/>
    <property type="match status" value="1"/>
</dbReference>
<dbReference type="PANTHER" id="PTHR43228">
    <property type="entry name" value="TWO-COMPONENT RESPONSE REGULATOR"/>
    <property type="match status" value="1"/>
</dbReference>
<dbReference type="SMART" id="SM00448">
    <property type="entry name" value="REC"/>
    <property type="match status" value="1"/>
</dbReference>
<evidence type="ECO:0000313" key="3">
    <source>
        <dbReference type="EMBL" id="TSJ77853.1"/>
    </source>
</evidence>
<dbReference type="Pfam" id="PF00072">
    <property type="entry name" value="Response_reg"/>
    <property type="match status" value="1"/>
</dbReference>
<proteinExistence type="predicted"/>
<dbReference type="CDD" id="cd17535">
    <property type="entry name" value="REC_NarL-like"/>
    <property type="match status" value="1"/>
</dbReference>
<dbReference type="InterPro" id="IPR058245">
    <property type="entry name" value="NreC/VraR/RcsB-like_REC"/>
</dbReference>
<dbReference type="Gene3D" id="3.40.50.2300">
    <property type="match status" value="1"/>
</dbReference>
<name>A0A556QMJ9_9BACT</name>
<sequence length="127" mass="13960">MALLVPSSALIVDDEAHIRSYVKLLLMQLGVETFYEAGNITEARELWQAHHPGLVMLDVNMPGGNGLALLPEIRGEDDEVFIVILSAEAQSGTIKEAVDGGADGFLRKDRPREDLIKELEGIFETEE</sequence>
<comment type="caution">
    <text evidence="3">The sequence shown here is derived from an EMBL/GenBank/DDBJ whole genome shotgun (WGS) entry which is preliminary data.</text>
</comment>
<evidence type="ECO:0000313" key="4">
    <source>
        <dbReference type="Proteomes" id="UP000315648"/>
    </source>
</evidence>
<evidence type="ECO:0000256" key="1">
    <source>
        <dbReference type="PROSITE-ProRule" id="PRU00169"/>
    </source>
</evidence>
<protein>
    <submittedName>
        <fullName evidence="3">Response regulator</fullName>
    </submittedName>
</protein>
<dbReference type="AlphaFoldDB" id="A0A556QMJ9"/>
<organism evidence="3 4">
    <name type="scientific">Rariglobus hedericola</name>
    <dbReference type="NCBI Taxonomy" id="2597822"/>
    <lineage>
        <taxon>Bacteria</taxon>
        <taxon>Pseudomonadati</taxon>
        <taxon>Verrucomicrobiota</taxon>
        <taxon>Opitutia</taxon>
        <taxon>Opitutales</taxon>
        <taxon>Opitutaceae</taxon>
        <taxon>Rariglobus</taxon>
    </lineage>
</organism>
<keyword evidence="1" id="KW-0597">Phosphoprotein</keyword>
<reference evidence="3 4" key="1">
    <citation type="submission" date="2019-07" db="EMBL/GenBank/DDBJ databases">
        <title>Description of 53C-WASEF.</title>
        <authorList>
            <person name="Pitt A."/>
            <person name="Hahn M.W."/>
        </authorList>
    </citation>
    <scope>NUCLEOTIDE SEQUENCE [LARGE SCALE GENOMIC DNA]</scope>
    <source>
        <strain evidence="3 4">53C-WASEF</strain>
    </source>
</reference>
<feature type="domain" description="Response regulatory" evidence="2">
    <location>
        <begin position="8"/>
        <end position="123"/>
    </location>
</feature>
<dbReference type="EMBL" id="VMBG01000001">
    <property type="protein sequence ID" value="TSJ77853.1"/>
    <property type="molecule type" value="Genomic_DNA"/>
</dbReference>
<accession>A0A556QMJ9</accession>
<dbReference type="SUPFAM" id="SSF52172">
    <property type="entry name" value="CheY-like"/>
    <property type="match status" value="1"/>
</dbReference>
<gene>
    <name evidence="3" type="ORF">FPL22_00670</name>
</gene>
<dbReference type="RefSeq" id="WP_144228195.1">
    <property type="nucleotide sequence ID" value="NZ_CBCRVV010000001.1"/>
</dbReference>
<dbReference type="InterPro" id="IPR011006">
    <property type="entry name" value="CheY-like_superfamily"/>
</dbReference>
<dbReference type="InterPro" id="IPR001789">
    <property type="entry name" value="Sig_transdc_resp-reg_receiver"/>
</dbReference>
<feature type="modified residue" description="4-aspartylphosphate" evidence="1">
    <location>
        <position position="58"/>
    </location>
</feature>
<keyword evidence="4" id="KW-1185">Reference proteome</keyword>
<dbReference type="OrthoDB" id="195636at2"/>
<evidence type="ECO:0000259" key="2">
    <source>
        <dbReference type="PROSITE" id="PS50110"/>
    </source>
</evidence>
<dbReference type="InterPro" id="IPR052048">
    <property type="entry name" value="ST_Response_Regulator"/>
</dbReference>